<dbReference type="InterPro" id="IPR036390">
    <property type="entry name" value="WH_DNA-bd_sf"/>
</dbReference>
<reference evidence="2 3" key="1">
    <citation type="journal article" date="2012" name="Front. Microbiol.">
        <title>Draft Genome Sequence of the Virulent Strain 01-B526 of the Fish Pathogen Aeromonas salmonicida.</title>
        <authorList>
            <person name="Charette S.J."/>
            <person name="Brochu F."/>
            <person name="Boyle B."/>
            <person name="Filion G."/>
            <person name="Tanaka K.H."/>
            <person name="Derome N."/>
        </authorList>
    </citation>
    <scope>NUCLEOTIDE SEQUENCE [LARGE SCALE GENOMIC DNA]</scope>
    <source>
        <strain evidence="2 3">P11</strain>
    </source>
</reference>
<sequence>MHIYNRNMIDDIFNALEVAKKAHDLLPPLPPNIKPVHFRILSTINSICDDAGNSRVTDINKALDFLLPNTTKFINELVKLKVVEKFTSTIDKRVVLVHATKLGKQYIDSYIIKYQELLHQEFSTLDESDCRAMIETIHKVYGAIKKVYQK</sequence>
<dbReference type="GO" id="GO:0003700">
    <property type="term" value="F:DNA-binding transcription factor activity"/>
    <property type="evidence" value="ECO:0007669"/>
    <property type="project" value="InterPro"/>
</dbReference>
<protein>
    <recommendedName>
        <fullName evidence="1">HTH marR-type domain-containing protein</fullName>
    </recommendedName>
</protein>
<dbReference type="InterPro" id="IPR000835">
    <property type="entry name" value="HTH_MarR-typ"/>
</dbReference>
<proteinExistence type="predicted"/>
<dbReference type="InterPro" id="IPR036388">
    <property type="entry name" value="WH-like_DNA-bd_sf"/>
</dbReference>
<dbReference type="AlphaFoldDB" id="A0A1A6ATF7"/>
<dbReference type="SMART" id="SM00347">
    <property type="entry name" value="HTH_MARR"/>
    <property type="match status" value="1"/>
</dbReference>
<feature type="domain" description="HTH marR-type" evidence="1">
    <location>
        <begin position="29"/>
        <end position="130"/>
    </location>
</feature>
<dbReference type="SUPFAM" id="SSF46785">
    <property type="entry name" value="Winged helix' DNA-binding domain"/>
    <property type="match status" value="1"/>
</dbReference>
<dbReference type="EMBL" id="LROS01000021">
    <property type="protein sequence ID" value="OBR93315.1"/>
    <property type="molecule type" value="Genomic_DNA"/>
</dbReference>
<dbReference type="Gene3D" id="1.10.10.10">
    <property type="entry name" value="Winged helix-like DNA-binding domain superfamily/Winged helix DNA-binding domain"/>
    <property type="match status" value="1"/>
</dbReference>
<name>A0A1A6ATF7_9CLOT</name>
<dbReference type="Proteomes" id="UP000093954">
    <property type="component" value="Unassembled WGS sequence"/>
</dbReference>
<gene>
    <name evidence="2" type="ORF">CLRAG_20510</name>
</gene>
<organism evidence="2 3">
    <name type="scientific">Clostridium ragsdalei P11</name>
    <dbReference type="NCBI Taxonomy" id="1353534"/>
    <lineage>
        <taxon>Bacteria</taxon>
        <taxon>Bacillati</taxon>
        <taxon>Bacillota</taxon>
        <taxon>Clostridia</taxon>
        <taxon>Eubacteriales</taxon>
        <taxon>Clostridiaceae</taxon>
        <taxon>Clostridium</taxon>
    </lineage>
</organism>
<evidence type="ECO:0000313" key="3">
    <source>
        <dbReference type="Proteomes" id="UP000093954"/>
    </source>
</evidence>
<evidence type="ECO:0000313" key="2">
    <source>
        <dbReference type="EMBL" id="OBR93315.1"/>
    </source>
</evidence>
<dbReference type="RefSeq" id="WP_065078330.1">
    <property type="nucleotide sequence ID" value="NZ_LROS01000021.1"/>
</dbReference>
<evidence type="ECO:0000259" key="1">
    <source>
        <dbReference type="SMART" id="SM00347"/>
    </source>
</evidence>
<dbReference type="PATRIC" id="fig|1353534.3.peg.2088"/>
<keyword evidence="3" id="KW-1185">Reference proteome</keyword>
<accession>A0A1A6ATF7</accession>
<comment type="caution">
    <text evidence="2">The sequence shown here is derived from an EMBL/GenBank/DDBJ whole genome shotgun (WGS) entry which is preliminary data.</text>
</comment>